<proteinExistence type="predicted"/>
<comment type="caution">
    <text evidence="1">The sequence shown here is derived from an EMBL/GenBank/DDBJ whole genome shotgun (WGS) entry which is preliminary data.</text>
</comment>
<dbReference type="EMBL" id="JAIVFQ010000002">
    <property type="protein sequence ID" value="MCC5597974.1"/>
    <property type="molecule type" value="Genomic_DNA"/>
</dbReference>
<accession>A0ABS8I303</accession>
<dbReference type="Proteomes" id="UP001199525">
    <property type="component" value="Unassembled WGS sequence"/>
</dbReference>
<protein>
    <submittedName>
        <fullName evidence="1">Uncharacterized protein</fullName>
    </submittedName>
</protein>
<evidence type="ECO:0000313" key="2">
    <source>
        <dbReference type="Proteomes" id="UP001199525"/>
    </source>
</evidence>
<name>A0ABS8I303_9NOSO</name>
<organism evidence="1 2">
    <name type="scientific">Nostoc favosum CHAB5714</name>
    <dbReference type="NCBI Taxonomy" id="2780399"/>
    <lineage>
        <taxon>Bacteria</taxon>
        <taxon>Bacillati</taxon>
        <taxon>Cyanobacteriota</taxon>
        <taxon>Cyanophyceae</taxon>
        <taxon>Nostocales</taxon>
        <taxon>Nostocaceae</taxon>
        <taxon>Nostoc</taxon>
        <taxon>Nostoc favosum</taxon>
    </lineage>
</organism>
<evidence type="ECO:0000313" key="1">
    <source>
        <dbReference type="EMBL" id="MCC5597974.1"/>
    </source>
</evidence>
<dbReference type="RefSeq" id="WP_229482648.1">
    <property type="nucleotide sequence ID" value="NZ_JAIVFQ010000002.1"/>
</dbReference>
<gene>
    <name evidence="1" type="ORF">LC586_01635</name>
</gene>
<sequence length="195" mass="21370">MTRYGDIRRAKELTDALEKLRAWEDKTVKEKRALYKAQRGSSVRVKVNRTKGYVESFQLVGRIYLPVKLLSDSQTGSNATTLANTVREAVQADGRTVAVGFTLPTGGVLLDNMTGYRPARLSLTDRGAEVADSKSRITDLEYKRYDNKSVSSPFGSKNTGGETYAAAVAEISDIAAIKAFAQQEGNRVAFIPEVI</sequence>
<keyword evidence="2" id="KW-1185">Reference proteome</keyword>
<reference evidence="1 2" key="1">
    <citation type="journal article" date="2021" name="Microorganisms">
        <title>Genome Evolution of Filamentous Cyanobacterium Nostoc Species: From Facultative Symbiosis to Free Living.</title>
        <authorList>
            <person name="Huo D."/>
            <person name="Li H."/>
            <person name="Cai F."/>
            <person name="Guo X."/>
            <person name="Qiao Z."/>
            <person name="Wang W."/>
            <person name="Yu G."/>
            <person name="Li R."/>
        </authorList>
    </citation>
    <scope>NUCLEOTIDE SEQUENCE [LARGE SCALE GENOMIC DNA]</scope>
    <source>
        <strain evidence="1 2">CHAB 5714</strain>
    </source>
</reference>